<dbReference type="PANTHER" id="PTHR34819">
    <property type="entry name" value="LARGE CYSTEINE-RICH PERIPLASMIC PROTEIN OMCB"/>
    <property type="match status" value="1"/>
</dbReference>
<organism evidence="1 2">
    <name type="scientific">Paenibacillus tianjinensis</name>
    <dbReference type="NCBI Taxonomy" id="2810347"/>
    <lineage>
        <taxon>Bacteria</taxon>
        <taxon>Bacillati</taxon>
        <taxon>Bacillota</taxon>
        <taxon>Bacilli</taxon>
        <taxon>Bacillales</taxon>
        <taxon>Paenibacillaceae</taxon>
        <taxon>Paenibacillus</taxon>
    </lineage>
</organism>
<name>A0ABX7LF25_9BACL</name>
<gene>
    <name evidence="1" type="ORF">JRJ22_08350</name>
</gene>
<reference evidence="1 2" key="1">
    <citation type="submission" date="2021-02" db="EMBL/GenBank/DDBJ databases">
        <title>Paenibacillus tianjinensis sp. nov.</title>
        <authorList>
            <person name="Liu H."/>
        </authorList>
    </citation>
    <scope>NUCLEOTIDE SEQUENCE [LARGE SCALE GENOMIC DNA]</scope>
    <source>
        <strain evidence="1 2">TB2019</strain>
    </source>
</reference>
<dbReference type="RefSeq" id="WP_206104040.1">
    <property type="nucleotide sequence ID" value="NZ_CP070969.1"/>
</dbReference>
<proteinExistence type="predicted"/>
<keyword evidence="2" id="KW-1185">Reference proteome</keyword>
<accession>A0ABX7LF25</accession>
<evidence type="ECO:0000313" key="1">
    <source>
        <dbReference type="EMBL" id="QSF46566.1"/>
    </source>
</evidence>
<protein>
    <submittedName>
        <fullName evidence="1">DUF11 domain-containing protein</fullName>
    </submittedName>
</protein>
<dbReference type="PANTHER" id="PTHR34819:SF3">
    <property type="entry name" value="CELL SURFACE PROTEIN"/>
    <property type="match status" value="1"/>
</dbReference>
<dbReference type="InterPro" id="IPR047589">
    <property type="entry name" value="DUF11_rpt"/>
</dbReference>
<dbReference type="EMBL" id="CP070969">
    <property type="protein sequence ID" value="QSF46566.1"/>
    <property type="molecule type" value="Genomic_DNA"/>
</dbReference>
<evidence type="ECO:0000313" key="2">
    <source>
        <dbReference type="Proteomes" id="UP000663452"/>
    </source>
</evidence>
<dbReference type="InterPro" id="IPR051172">
    <property type="entry name" value="Chlamydia_OmcB"/>
</dbReference>
<dbReference type="NCBIfam" id="TIGR01451">
    <property type="entry name" value="B_ant_repeat"/>
    <property type="match status" value="3"/>
</dbReference>
<dbReference type="Proteomes" id="UP000663452">
    <property type="component" value="Chromosome"/>
</dbReference>
<sequence>MTSEPNLQPVVTNQSMVLFSSAEGVDGITFSNTVNTQVVGPVLSLAKIADKTSVSLGETLVYTLLARNSGNVPAQFTAVDYLPEGVSFIANSVIRDGVPLPGVSPADGIPFGIISPQSQVTVAFQVIVVSLPRSLELRNAATGRYSFSTPGGRAVQGEIRSNTVKVSLLSYQLSTLLTASTPTSFIGDTVTYTLLLRNEGTQTLGGISAVIPVPEEAVFIPGSVISGGVYSPEADPSTGIRLGILGIGAAAEISFRVRITTIPPEPVLTTRALVTYNADDHPEVTESNTVTVTIVQAGITASLKVDLYSATPGDNLRYGFTIRNSGNLAVDAVLTDALPADALFIWDSVTLDGVPQKGIRPGEGIPLGTLRAGAAVLVEFHVSIPAATDIRQVPVVQNQGIAQYTFTLPDGRNVRQNARSNNVITLLFAPIITIYMTGEPPIVEPGSFAEFAIHVTNSGNYPADVTVIRIVPQGTIIDPDVVTISAVTVPGTPYSGTVPLGTLEPGQTVHLTYMVKINIDFMGNALQGNSTALYLYTIDGRRYSGEARSNGYRLIIEEISE</sequence>